<dbReference type="InterPro" id="IPR002292">
    <property type="entry name" value="Orn/put_carbamltrans"/>
</dbReference>
<feature type="binding site" evidence="6">
    <location>
        <begin position="274"/>
        <end position="275"/>
    </location>
    <ligand>
        <name>carbamoyl phosphate</name>
        <dbReference type="ChEBI" id="CHEBI:58228"/>
    </ligand>
</feature>
<gene>
    <name evidence="9" type="ORF">NF557_14600</name>
</gene>
<dbReference type="Proteomes" id="UP001056535">
    <property type="component" value="Chromosome"/>
</dbReference>
<dbReference type="PROSITE" id="PS00097">
    <property type="entry name" value="CARBAMOYLTRANSFERASE"/>
    <property type="match status" value="1"/>
</dbReference>
<keyword evidence="4 6" id="KW-0808">Transferase</keyword>
<name>A0ABY4YGC7_9MICO</name>
<feature type="domain" description="Aspartate/ornithine carbamoyltransferase Asp/Orn-binding" evidence="7">
    <location>
        <begin position="156"/>
        <end position="331"/>
    </location>
</feature>
<dbReference type="InterPro" id="IPR024904">
    <property type="entry name" value="OTCase_ArgI"/>
</dbReference>
<dbReference type="InterPro" id="IPR006130">
    <property type="entry name" value="Asp/Orn_carbamoylTrfase"/>
</dbReference>
<evidence type="ECO:0000256" key="5">
    <source>
        <dbReference type="ARBA" id="ARBA00048772"/>
    </source>
</evidence>
<sequence>MARDLRGRSLLSLVEESPEEIRDLLDLAAQLKAAKRAGTEERLLVGKNIALIFEKTSTRTRSAFEVAAHDQGGSTTFLEPASTQIGHKESIRDTARVLGRMFDAIQYRGSEQAVVEELAEYAGVPVYNGLTDDWHPTQMLADVLTMTEHTDKPLEQIAYAYVGDARNNMGNSLLLIGAKLGMDVRIGAPGALQPTDELVAQCQAIADQTGARLTLTEDVREAVDGVDFVHTDIWVSMGEPAEAWAERVDLLLPYQVNTTLMEATGNPDAKFMHCLPAFHDTGTKTGRDLVRRYPHLAQGAEVTDEVFESPASIVFDQAENRMHTIKALMVATIGGQS</sequence>
<keyword evidence="10" id="KW-1185">Reference proteome</keyword>
<dbReference type="InterPro" id="IPR006131">
    <property type="entry name" value="Asp_carbamoyltransf_Asp/Orn-bd"/>
</dbReference>
<evidence type="ECO:0000259" key="7">
    <source>
        <dbReference type="Pfam" id="PF00185"/>
    </source>
</evidence>
<dbReference type="EC" id="2.1.3.3" evidence="3 6"/>
<dbReference type="GO" id="GO:0004585">
    <property type="term" value="F:ornithine carbamoyltransferase activity"/>
    <property type="evidence" value="ECO:0007669"/>
    <property type="project" value="UniProtKB-EC"/>
</dbReference>
<dbReference type="InterPro" id="IPR006132">
    <property type="entry name" value="Asp/Orn_carbamoyltranf_P-bd"/>
</dbReference>
<dbReference type="Gene3D" id="3.40.50.1370">
    <property type="entry name" value="Aspartate/ornithine carbamoyltransferase"/>
    <property type="match status" value="2"/>
</dbReference>
<protein>
    <recommendedName>
        <fullName evidence="3 6">Ornithine carbamoyltransferase</fullName>
        <shortName evidence="6">OTCase</shortName>
        <ecNumber evidence="3 6">2.1.3.3</ecNumber>
    </recommendedName>
</protein>
<dbReference type="NCBIfam" id="NF002470">
    <property type="entry name" value="PRK01713.1"/>
    <property type="match status" value="1"/>
</dbReference>
<accession>A0ABY4YGC7</accession>
<feature type="binding site" evidence="6">
    <location>
        <position position="321"/>
    </location>
    <ligand>
        <name>carbamoyl phosphate</name>
        <dbReference type="ChEBI" id="CHEBI:58228"/>
    </ligand>
</feature>
<evidence type="ECO:0000256" key="6">
    <source>
        <dbReference type="HAMAP-Rule" id="MF_01109"/>
    </source>
</evidence>
<dbReference type="EMBL" id="CP099490">
    <property type="protein sequence ID" value="USQ75820.1"/>
    <property type="molecule type" value="Genomic_DNA"/>
</dbReference>
<feature type="binding site" evidence="6">
    <location>
        <begin position="135"/>
        <end position="138"/>
    </location>
    <ligand>
        <name>carbamoyl phosphate</name>
        <dbReference type="ChEBI" id="CHEBI:58228"/>
    </ligand>
</feature>
<dbReference type="HAMAP" id="MF_01109">
    <property type="entry name" value="OTCase"/>
    <property type="match status" value="1"/>
</dbReference>
<evidence type="ECO:0000256" key="2">
    <source>
        <dbReference type="ARBA" id="ARBA00007805"/>
    </source>
</evidence>
<feature type="binding site" evidence="6">
    <location>
        <begin position="236"/>
        <end position="237"/>
    </location>
    <ligand>
        <name>L-ornithine</name>
        <dbReference type="ChEBI" id="CHEBI:46911"/>
    </ligand>
</feature>
<dbReference type="PANTHER" id="PTHR45753">
    <property type="entry name" value="ORNITHINE CARBAMOYLTRANSFERASE, MITOCHONDRIAL"/>
    <property type="match status" value="1"/>
</dbReference>
<comment type="subcellular location">
    <subcellularLocation>
        <location evidence="6">Cytoplasm</location>
    </subcellularLocation>
</comment>
<dbReference type="RefSeq" id="WP_252620302.1">
    <property type="nucleotide sequence ID" value="NZ_CP099490.1"/>
</dbReference>
<dbReference type="PRINTS" id="PR00102">
    <property type="entry name" value="OTCASE"/>
</dbReference>
<dbReference type="NCBIfam" id="TIGR00658">
    <property type="entry name" value="orni_carb_tr"/>
    <property type="match status" value="1"/>
</dbReference>
<feature type="domain" description="Aspartate/ornithine carbamoyltransferase carbamoyl-P binding" evidence="8">
    <location>
        <begin position="8"/>
        <end position="148"/>
    </location>
</feature>
<evidence type="ECO:0000256" key="1">
    <source>
        <dbReference type="ARBA" id="ARBA00003822"/>
    </source>
</evidence>
<feature type="binding site" evidence="6">
    <location>
        <position position="84"/>
    </location>
    <ligand>
        <name>carbamoyl phosphate</name>
        <dbReference type="ChEBI" id="CHEBI:58228"/>
    </ligand>
</feature>
<organism evidence="9 10">
    <name type="scientific">Ornithinimicrobium cryptoxanthini</name>
    <dbReference type="NCBI Taxonomy" id="2934161"/>
    <lineage>
        <taxon>Bacteria</taxon>
        <taxon>Bacillati</taxon>
        <taxon>Actinomycetota</taxon>
        <taxon>Actinomycetes</taxon>
        <taxon>Micrococcales</taxon>
        <taxon>Ornithinimicrobiaceae</taxon>
        <taxon>Ornithinimicrobium</taxon>
    </lineage>
</organism>
<feature type="binding site" evidence="6">
    <location>
        <position position="232"/>
    </location>
    <ligand>
        <name>L-ornithine</name>
        <dbReference type="ChEBI" id="CHEBI:46911"/>
    </ligand>
</feature>
<evidence type="ECO:0000313" key="9">
    <source>
        <dbReference type="EMBL" id="USQ75820.1"/>
    </source>
</evidence>
<feature type="binding site" evidence="6">
    <location>
        <begin position="57"/>
        <end position="60"/>
    </location>
    <ligand>
        <name>carbamoyl phosphate</name>
        <dbReference type="ChEBI" id="CHEBI:58228"/>
    </ligand>
</feature>
<feature type="binding site" evidence="6">
    <location>
        <position position="168"/>
    </location>
    <ligand>
        <name>L-ornithine</name>
        <dbReference type="ChEBI" id="CHEBI:46911"/>
    </ligand>
</feature>
<comment type="catalytic activity">
    <reaction evidence="5 6">
        <text>carbamoyl phosphate + L-ornithine = L-citrulline + phosphate + H(+)</text>
        <dbReference type="Rhea" id="RHEA:19513"/>
        <dbReference type="ChEBI" id="CHEBI:15378"/>
        <dbReference type="ChEBI" id="CHEBI:43474"/>
        <dbReference type="ChEBI" id="CHEBI:46911"/>
        <dbReference type="ChEBI" id="CHEBI:57743"/>
        <dbReference type="ChEBI" id="CHEBI:58228"/>
        <dbReference type="EC" id="2.1.3.3"/>
    </reaction>
</comment>
<dbReference type="InterPro" id="IPR036901">
    <property type="entry name" value="Asp/Orn_carbamoylTrfase_sf"/>
</dbReference>
<comment type="similarity">
    <text evidence="2 6">Belongs to the aspartate/ornithine carbamoyltransferase superfamily. OTCase family.</text>
</comment>
<dbReference type="Pfam" id="PF02729">
    <property type="entry name" value="OTCace_N"/>
    <property type="match status" value="1"/>
</dbReference>
<dbReference type="Pfam" id="PF00185">
    <property type="entry name" value="OTCace"/>
    <property type="match status" value="1"/>
</dbReference>
<comment type="function">
    <text evidence="1">Reversibly catalyzes the transfer of the carbamoyl group from carbamoyl phosphate (CP) to the N(epsilon) atom of ornithine (ORN) to produce L-citrulline.</text>
</comment>
<dbReference type="SUPFAM" id="SSF53671">
    <property type="entry name" value="Aspartate/ornithine carbamoyltransferase"/>
    <property type="match status" value="1"/>
</dbReference>
<evidence type="ECO:0000259" key="8">
    <source>
        <dbReference type="Pfam" id="PF02729"/>
    </source>
</evidence>
<reference evidence="9" key="1">
    <citation type="submission" date="2022-06" db="EMBL/GenBank/DDBJ databases">
        <title>Ornithinimicrobium JY.X270.</title>
        <authorList>
            <person name="Huang Y."/>
        </authorList>
    </citation>
    <scope>NUCLEOTIDE SEQUENCE</scope>
    <source>
        <strain evidence="9">JY.X270</strain>
    </source>
</reference>
<dbReference type="PANTHER" id="PTHR45753:SF2">
    <property type="entry name" value="ORNITHINE CARBAMOYLTRANSFERASE"/>
    <property type="match status" value="1"/>
</dbReference>
<feature type="binding site" evidence="6">
    <location>
        <position position="108"/>
    </location>
    <ligand>
        <name>carbamoyl phosphate</name>
        <dbReference type="ChEBI" id="CHEBI:58228"/>
    </ligand>
</feature>
<proteinExistence type="inferred from homology"/>
<dbReference type="PRINTS" id="PR00100">
    <property type="entry name" value="AOTCASE"/>
</dbReference>
<evidence type="ECO:0000256" key="4">
    <source>
        <dbReference type="ARBA" id="ARBA00022679"/>
    </source>
</evidence>
<keyword evidence="6" id="KW-0963">Cytoplasm</keyword>
<evidence type="ECO:0000256" key="3">
    <source>
        <dbReference type="ARBA" id="ARBA00013007"/>
    </source>
</evidence>
<evidence type="ECO:0000313" key="10">
    <source>
        <dbReference type="Proteomes" id="UP001056535"/>
    </source>
</evidence>